<dbReference type="EMBL" id="WHUT02000001">
    <property type="protein sequence ID" value="NUB42867.1"/>
    <property type="molecule type" value="Genomic_DNA"/>
</dbReference>
<dbReference type="Pfam" id="PF05065">
    <property type="entry name" value="Phage_capsid"/>
    <property type="match status" value="1"/>
</dbReference>
<dbReference type="InterPro" id="IPR054612">
    <property type="entry name" value="Phage_capsid-like_C"/>
</dbReference>
<protein>
    <submittedName>
        <fullName evidence="3">Phage major capsid protein</fullName>
    </submittedName>
</protein>
<dbReference type="NCBIfam" id="TIGR01554">
    <property type="entry name" value="major_cap_HK97"/>
    <property type="match status" value="1"/>
</dbReference>
<comment type="caution">
    <text evidence="3">The sequence shown here is derived from an EMBL/GenBank/DDBJ whole genome shotgun (WGS) entry which is preliminary data.</text>
</comment>
<evidence type="ECO:0000259" key="2">
    <source>
        <dbReference type="Pfam" id="PF05065"/>
    </source>
</evidence>
<gene>
    <name evidence="3" type="ORF">GEU84_000585</name>
</gene>
<reference evidence="3" key="1">
    <citation type="submission" date="2020-05" db="EMBL/GenBank/DDBJ databases">
        <title>Fertoebacter nigrum gen. nov., sp. nov., a new member of the family Rhodobacteraceae.</title>
        <authorList>
            <person name="Szuroczki S."/>
            <person name="Abbaszade G."/>
            <person name="Buni D."/>
            <person name="Schumann P."/>
            <person name="Toth E."/>
        </authorList>
    </citation>
    <scope>NUCLEOTIDE SEQUENCE</scope>
    <source>
        <strain evidence="3">RG-N-1a</strain>
    </source>
</reference>
<dbReference type="AlphaFoldDB" id="A0A8X8GTM5"/>
<dbReference type="Proteomes" id="UP000484076">
    <property type="component" value="Unassembled WGS sequence"/>
</dbReference>
<feature type="domain" description="Phage capsid-like C-terminal" evidence="2">
    <location>
        <begin position="163"/>
        <end position="289"/>
    </location>
</feature>
<organism evidence="3 4">
    <name type="scientific">Fertoeibacter niger</name>
    <dbReference type="NCBI Taxonomy" id="2656921"/>
    <lineage>
        <taxon>Bacteria</taxon>
        <taxon>Pseudomonadati</taxon>
        <taxon>Pseudomonadota</taxon>
        <taxon>Alphaproteobacteria</taxon>
        <taxon>Rhodobacterales</taxon>
        <taxon>Paracoccaceae</taxon>
        <taxon>Fertoeibacter</taxon>
    </lineage>
</organism>
<evidence type="ECO:0000313" key="3">
    <source>
        <dbReference type="EMBL" id="NUB42867.1"/>
    </source>
</evidence>
<accession>A0A8X8GTM5</accession>
<comment type="subcellular location">
    <subcellularLocation>
        <location evidence="1">Virion</location>
    </subcellularLocation>
</comment>
<evidence type="ECO:0000256" key="1">
    <source>
        <dbReference type="ARBA" id="ARBA00004328"/>
    </source>
</evidence>
<evidence type="ECO:0000313" key="4">
    <source>
        <dbReference type="Proteomes" id="UP000484076"/>
    </source>
</evidence>
<dbReference type="InterPro" id="IPR024455">
    <property type="entry name" value="Phage_capsid"/>
</dbReference>
<dbReference type="SUPFAM" id="SSF56563">
    <property type="entry name" value="Major capsid protein gp5"/>
    <property type="match status" value="1"/>
</dbReference>
<dbReference type="Gene3D" id="3.30.2400.10">
    <property type="entry name" value="Major capsid protein gp5"/>
    <property type="match status" value="1"/>
</dbReference>
<sequence>MLDSVKITRRQSEIRQALAGLVGKEKPTEDEVRNIEAMDLEFRQNETRYRAALICEDTERRDAGAELETRSGKQWSDLVAAFEVRQIIGALNEGRALSGKTAEVVQELRNSGGYKGIPVPLMALERRAGETIAGATPDPIQTRPTIDRLFPGSVAAQMGAQLISIGSGAIEWPVTTSAVTAGWAATELGNVAGPTVYATTDKALKPEHNLGIHMRISRKAMLQSGDALEQAIRRDMAGTMQAELDKAIFRGTGADGQPLGVIPGVATYGITATAVDAEIDAAVFRAAVTRFLVANAASGPGAVRLMVRPEAWNYMDGVASALPDLSEWDRLLKIIPAGNIAMTTNALAAPAGSPSAVSALLTTAAGGVAPIFVGIWGALDMIRDPYTDAQSGGLRLTALTTADVTVARGAQLEVLTGLELAAA</sequence>
<keyword evidence="4" id="KW-1185">Reference proteome</keyword>
<proteinExistence type="predicted"/>
<dbReference type="RefSeq" id="WP_152823567.1">
    <property type="nucleotide sequence ID" value="NZ_WHUT02000001.1"/>
</dbReference>
<name>A0A8X8GTM5_9RHOB</name>